<dbReference type="RefSeq" id="WP_006289565.1">
    <property type="nucleotide sequence ID" value="NZ_AP012333.1"/>
</dbReference>
<dbReference type="Pfam" id="PF07751">
    <property type="entry name" value="Abi_2"/>
    <property type="match status" value="1"/>
</dbReference>
<comment type="caution">
    <text evidence="1">The sequence shown here is derived from an EMBL/GenBank/DDBJ whole genome shotgun (WGS) entry which is preliminary data.</text>
</comment>
<dbReference type="AlphaFoldDB" id="E6K1Y4"/>
<dbReference type="HOGENOM" id="CLU_044962_2_1_11"/>
<reference evidence="1 2" key="1">
    <citation type="submission" date="2010-12" db="EMBL/GenBank/DDBJ databases">
        <authorList>
            <person name="Muzny D."/>
            <person name="Qin X."/>
            <person name="Buhay C."/>
            <person name="Dugan-Rocha S."/>
            <person name="Ding Y."/>
            <person name="Chen G."/>
            <person name="Hawes A."/>
            <person name="Holder M."/>
            <person name="Jhangiani S."/>
            <person name="Johnson A."/>
            <person name="Khan Z."/>
            <person name="Li Z."/>
            <person name="Liu W."/>
            <person name="Liu X."/>
            <person name="Perez L."/>
            <person name="Shen H."/>
            <person name="Wang Q."/>
            <person name="Watt J."/>
            <person name="Xi L."/>
            <person name="Xin Y."/>
            <person name="Zhou J."/>
            <person name="Deng J."/>
            <person name="Jiang H."/>
            <person name="Liu Y."/>
            <person name="Qu J."/>
            <person name="Song X.-Z."/>
            <person name="Zhang L."/>
            <person name="Villasana D."/>
            <person name="Johnson A."/>
            <person name="Liu J."/>
            <person name="Liyanage D."/>
            <person name="Lorensuhewa L."/>
            <person name="Robinson T."/>
            <person name="Song A."/>
            <person name="Song B.-B."/>
            <person name="Dinh H."/>
            <person name="Thornton R."/>
            <person name="Coyle M."/>
            <person name="Francisco L."/>
            <person name="Jackson L."/>
            <person name="Javaid M."/>
            <person name="Korchina V."/>
            <person name="Kovar C."/>
            <person name="Mata R."/>
            <person name="Mathew T."/>
            <person name="Ngo R."/>
            <person name="Nguyen L."/>
            <person name="Nguyen N."/>
            <person name="Okwuonu G."/>
            <person name="Ongeri F."/>
            <person name="Pham C."/>
            <person name="Simmons D."/>
            <person name="Wilczek-Boney K."/>
            <person name="Hale W."/>
            <person name="Jakkamsetti A."/>
            <person name="Pham P."/>
            <person name="Ruth R."/>
            <person name="San Lucas F."/>
            <person name="Warren J."/>
            <person name="Zhang J."/>
            <person name="Zhao Z."/>
            <person name="Zhou C."/>
            <person name="Zhu D."/>
            <person name="Lee S."/>
            <person name="Bess C."/>
            <person name="Blankenburg K."/>
            <person name="Forbes L."/>
            <person name="Fu Q."/>
            <person name="Gubbala S."/>
            <person name="Hirani K."/>
            <person name="Jayaseelan J.C."/>
            <person name="Lara F."/>
            <person name="Munidasa M."/>
            <person name="Palculict T."/>
            <person name="Patil S."/>
            <person name="Pu L.-L."/>
            <person name="Saada N."/>
            <person name="Tang L."/>
            <person name="Weissenberger G."/>
            <person name="Zhu Y."/>
            <person name="Hemphill L."/>
            <person name="Shang Y."/>
            <person name="Youmans B."/>
            <person name="Ayvaz T."/>
            <person name="Ross M."/>
            <person name="Santibanez J."/>
            <person name="Aqrawi P."/>
            <person name="Gross S."/>
            <person name="Joshi V."/>
            <person name="Fowler G."/>
            <person name="Nazareth L."/>
            <person name="Reid J."/>
            <person name="Worley K."/>
            <person name="Petrosino J."/>
            <person name="Highlander S."/>
            <person name="Gibbs R."/>
        </authorList>
    </citation>
    <scope>NUCLEOTIDE SEQUENCE [LARGE SCALE GENOMIC DNA]</scope>
    <source>
        <strain evidence="1 2">DSM 10105</strain>
    </source>
</reference>
<evidence type="ECO:0000313" key="2">
    <source>
        <dbReference type="Proteomes" id="UP000004946"/>
    </source>
</evidence>
<dbReference type="EMBL" id="AEON01000002">
    <property type="protein sequence ID" value="EFT82772.1"/>
    <property type="molecule type" value="Genomic_DNA"/>
</dbReference>
<dbReference type="KEGG" id="pdo:PSDT_0220"/>
<dbReference type="InterPro" id="IPR011664">
    <property type="entry name" value="Abi_system_AbiD/AbiF-like"/>
</dbReference>
<sequence>MAAPSSKPFKTIDQLTDLLIEERGLNCQDSNALKEFLTNMNYYRFSGYARHWQEDPRHGKNNFMPSTNFNHICEIMLKDHQLRHLLLEQISYVETATKTRYAHALGQSYGNGAFYLKPELYFPNTTHDGEPINVPGGLLSNIQRSNSKMILHYRSDHLDNAYAGYEKLPIWVAVEVISLGKFSRMLSDFKDNGPAKAVTSGLGIQWVPFPNTLHSISTLRNRCAHHSQLWHRPLDIAAPVPKKLRPKQMKYSNQSVFSTIIMLNDYRKHIDGDTSVSKAITDLIGSDSDYQEGICYPSPK</sequence>
<dbReference type="Proteomes" id="UP000004946">
    <property type="component" value="Chromosome"/>
</dbReference>
<gene>
    <name evidence="1" type="ORF">HMPREF0620_1457</name>
</gene>
<dbReference type="eggNOG" id="COG4823">
    <property type="taxonomic scope" value="Bacteria"/>
</dbReference>
<protein>
    <submittedName>
        <fullName evidence="1">Abi-like protein</fullName>
    </submittedName>
</protein>
<organism evidence="1 2">
    <name type="scientific">Parascardovia denticolens DSM 10105 = JCM 12538</name>
    <dbReference type="NCBI Taxonomy" id="864564"/>
    <lineage>
        <taxon>Bacteria</taxon>
        <taxon>Bacillati</taxon>
        <taxon>Actinomycetota</taxon>
        <taxon>Actinomycetes</taxon>
        <taxon>Bifidobacteriales</taxon>
        <taxon>Bifidobacteriaceae</taxon>
        <taxon>Parascardovia</taxon>
    </lineage>
</organism>
<name>E6K1Y4_PARDN</name>
<evidence type="ECO:0000313" key="1">
    <source>
        <dbReference type="EMBL" id="EFT82772.1"/>
    </source>
</evidence>
<dbReference type="PATRIC" id="fig|864564.6.peg.245"/>
<proteinExistence type="predicted"/>
<keyword evidence="2" id="KW-1185">Reference proteome</keyword>
<accession>E6K1Y4</accession>